<evidence type="ECO:0000313" key="2">
    <source>
        <dbReference type="Proteomes" id="UP000265643"/>
    </source>
</evidence>
<keyword evidence="2" id="KW-1185">Reference proteome</keyword>
<dbReference type="InterPro" id="IPR041492">
    <property type="entry name" value="HAD_2"/>
</dbReference>
<protein>
    <submittedName>
        <fullName evidence="1">Haloacid dehalogenase</fullName>
    </submittedName>
</protein>
<dbReference type="InterPro" id="IPR036412">
    <property type="entry name" value="HAD-like_sf"/>
</dbReference>
<name>A0A391NZ89_9FIRM</name>
<evidence type="ECO:0000313" key="1">
    <source>
        <dbReference type="EMBL" id="GCA66345.1"/>
    </source>
</evidence>
<dbReference type="SFLD" id="SFLDS00003">
    <property type="entry name" value="Haloacid_Dehalogenase"/>
    <property type="match status" value="1"/>
</dbReference>
<dbReference type="InterPro" id="IPR023214">
    <property type="entry name" value="HAD_sf"/>
</dbReference>
<reference evidence="2" key="1">
    <citation type="submission" date="2018-09" db="EMBL/GenBank/DDBJ databases">
        <title>Draft Genome Sequence of Mediterraneibacter sp. KCTC 15684.</title>
        <authorList>
            <person name="Kim J.S."/>
            <person name="Han K.I."/>
            <person name="Suh M.K."/>
            <person name="Lee K.C."/>
            <person name="Eom M.K."/>
            <person name="Lee J.H."/>
            <person name="Park S.H."/>
            <person name="Kang S.W."/>
            <person name="Park J.E."/>
            <person name="Oh B.S."/>
            <person name="Yu S.Y."/>
            <person name="Choi S.H."/>
            <person name="Lee D.H."/>
            <person name="Yoon H."/>
            <person name="Kim B."/>
            <person name="Yang S.J."/>
            <person name="Lee J.S."/>
        </authorList>
    </citation>
    <scope>NUCLEOTIDE SEQUENCE [LARGE SCALE GENOMIC DNA]</scope>
    <source>
        <strain evidence="2">KCTC 15684</strain>
    </source>
</reference>
<dbReference type="Gene3D" id="3.40.50.1000">
    <property type="entry name" value="HAD superfamily/HAD-like"/>
    <property type="match status" value="1"/>
</dbReference>
<dbReference type="Proteomes" id="UP000265643">
    <property type="component" value="Unassembled WGS sequence"/>
</dbReference>
<dbReference type="SUPFAM" id="SSF56784">
    <property type="entry name" value="HAD-like"/>
    <property type="match status" value="1"/>
</dbReference>
<dbReference type="PANTHER" id="PTHR43434">
    <property type="entry name" value="PHOSPHOGLYCOLATE PHOSPHATASE"/>
    <property type="match status" value="1"/>
</dbReference>
<comment type="caution">
    <text evidence="1">The sequence shown here is derived from an EMBL/GenBank/DDBJ whole genome shotgun (WGS) entry which is preliminary data.</text>
</comment>
<dbReference type="InterPro" id="IPR023198">
    <property type="entry name" value="PGP-like_dom2"/>
</dbReference>
<dbReference type="GO" id="GO:0008967">
    <property type="term" value="F:phosphoglycolate phosphatase activity"/>
    <property type="evidence" value="ECO:0007669"/>
    <property type="project" value="TreeGrafter"/>
</dbReference>
<dbReference type="InterPro" id="IPR050155">
    <property type="entry name" value="HAD-like_hydrolase_sf"/>
</dbReference>
<dbReference type="SFLD" id="SFLDG01129">
    <property type="entry name" value="C1.5:_HAD__Beta-PGM__Phosphata"/>
    <property type="match status" value="1"/>
</dbReference>
<dbReference type="Pfam" id="PF13419">
    <property type="entry name" value="HAD_2"/>
    <property type="match status" value="1"/>
</dbReference>
<dbReference type="GO" id="GO:0006281">
    <property type="term" value="P:DNA repair"/>
    <property type="evidence" value="ECO:0007669"/>
    <property type="project" value="TreeGrafter"/>
</dbReference>
<accession>A0A391NZ89</accession>
<dbReference type="RefSeq" id="WP_117888928.1">
    <property type="nucleotide sequence ID" value="NZ_BHGK01000001.1"/>
</dbReference>
<dbReference type="InterPro" id="IPR006439">
    <property type="entry name" value="HAD-SF_hydro_IA"/>
</dbReference>
<sequence length="207" mass="22999">MDAIIFDIDGTIWDSTPQAAVAWTQAVKENASVPFELTAKDLQNAFGKQMDILRDQLLAPLPPEERPEVLKACQKAQGEYLPKHPGTLYPDVYDALKELSEKIPLYVVSNCQTGYDTTCIETTGIEDFISGHLCYGETLLPKSGSIRKLMEREGLKDVVYVGDTPSDAQACKDADVPFVWVTYGFGDVKDPDYTIDSLKELPQLFDL</sequence>
<gene>
    <name evidence="1" type="ORF">KGMB01110_07810</name>
</gene>
<proteinExistence type="predicted"/>
<dbReference type="AlphaFoldDB" id="A0A391NZ89"/>
<dbReference type="NCBIfam" id="TIGR01549">
    <property type="entry name" value="HAD-SF-IA-v1"/>
    <property type="match status" value="1"/>
</dbReference>
<dbReference type="EMBL" id="BHGK01000001">
    <property type="protein sequence ID" value="GCA66345.1"/>
    <property type="molecule type" value="Genomic_DNA"/>
</dbReference>
<dbReference type="Gene3D" id="1.10.150.240">
    <property type="entry name" value="Putative phosphatase, domain 2"/>
    <property type="match status" value="1"/>
</dbReference>
<organism evidence="1 2">
    <name type="scientific">Mediterraneibacter butyricigenes</name>
    <dbReference type="NCBI Taxonomy" id="2316025"/>
    <lineage>
        <taxon>Bacteria</taxon>
        <taxon>Bacillati</taxon>
        <taxon>Bacillota</taxon>
        <taxon>Clostridia</taxon>
        <taxon>Lachnospirales</taxon>
        <taxon>Lachnospiraceae</taxon>
        <taxon>Mediterraneibacter</taxon>
    </lineage>
</organism>
<dbReference type="PANTHER" id="PTHR43434:SF1">
    <property type="entry name" value="PHOSPHOGLYCOLATE PHOSPHATASE"/>
    <property type="match status" value="1"/>
</dbReference>